<accession>A0A1G9QV88</accession>
<dbReference type="AlphaFoldDB" id="A0A1G9QV88"/>
<sequence length="101" mass="11318">MVADQLSEEAVELVVGAYKNYRHLTVLKPEGRVLRFVAGTEVFAPEDEEKAQSFKRVMENELLNEGYMKKGQEDTINLTQKGCEAAENLIKLEGEGAESRV</sequence>
<gene>
    <name evidence="1" type="ORF">SAMN04488692_11841</name>
</gene>
<keyword evidence="2" id="KW-1185">Reference proteome</keyword>
<evidence type="ECO:0000313" key="2">
    <source>
        <dbReference type="Proteomes" id="UP000199476"/>
    </source>
</evidence>
<dbReference type="RefSeq" id="WP_089761121.1">
    <property type="nucleotide sequence ID" value="NZ_FNGO01000018.1"/>
</dbReference>
<dbReference type="Proteomes" id="UP000199476">
    <property type="component" value="Unassembled WGS sequence"/>
</dbReference>
<evidence type="ECO:0000313" key="1">
    <source>
        <dbReference type="EMBL" id="SDM14904.1"/>
    </source>
</evidence>
<name>A0A1G9QV88_9FIRM</name>
<dbReference type="EMBL" id="FNGO01000018">
    <property type="protein sequence ID" value="SDM14904.1"/>
    <property type="molecule type" value="Genomic_DNA"/>
</dbReference>
<organism evidence="1 2">
    <name type="scientific">Halarsenatibacter silvermanii</name>
    <dbReference type="NCBI Taxonomy" id="321763"/>
    <lineage>
        <taxon>Bacteria</taxon>
        <taxon>Bacillati</taxon>
        <taxon>Bacillota</taxon>
        <taxon>Clostridia</taxon>
        <taxon>Halanaerobiales</taxon>
        <taxon>Halarsenatibacteraceae</taxon>
        <taxon>Halarsenatibacter</taxon>
    </lineage>
</organism>
<reference evidence="1 2" key="1">
    <citation type="submission" date="2016-10" db="EMBL/GenBank/DDBJ databases">
        <authorList>
            <person name="de Groot N.N."/>
        </authorList>
    </citation>
    <scope>NUCLEOTIDE SEQUENCE [LARGE SCALE GENOMIC DNA]</scope>
    <source>
        <strain evidence="1 2">SLAS-1</strain>
    </source>
</reference>
<protein>
    <submittedName>
        <fullName evidence="1">Uncharacterized protein</fullName>
    </submittedName>
</protein>
<proteinExistence type="predicted"/>